<name>A0A4R1B7H7_9BACT</name>
<dbReference type="Pfam" id="PF20420">
    <property type="entry name" value="DUF6702"/>
    <property type="match status" value="1"/>
</dbReference>
<dbReference type="InterPro" id="IPR046525">
    <property type="entry name" value="DUF6702"/>
</dbReference>
<organism evidence="1 2">
    <name type="scientific">Flaviaesturariibacter flavus</name>
    <dbReference type="NCBI Taxonomy" id="2502780"/>
    <lineage>
        <taxon>Bacteria</taxon>
        <taxon>Pseudomonadati</taxon>
        <taxon>Bacteroidota</taxon>
        <taxon>Chitinophagia</taxon>
        <taxon>Chitinophagales</taxon>
        <taxon>Chitinophagaceae</taxon>
        <taxon>Flaviaestuariibacter</taxon>
    </lineage>
</organism>
<reference evidence="1 2" key="1">
    <citation type="submission" date="2019-03" db="EMBL/GenBank/DDBJ databases">
        <authorList>
            <person name="Kim M.K.M."/>
        </authorList>
    </citation>
    <scope>NUCLEOTIDE SEQUENCE [LARGE SCALE GENOMIC DNA]</scope>
    <source>
        <strain evidence="1 2">17J68-12</strain>
    </source>
</reference>
<gene>
    <name evidence="1" type="ORF">EPD60_14580</name>
</gene>
<accession>A0A4R1B7H7</accession>
<proteinExistence type="predicted"/>
<dbReference type="OrthoDB" id="5735516at2"/>
<sequence length="161" mass="18529">MALLSFKWFLPLLASFFHPFYVSVTEITHNAREKEYEISCKMFAEDLEQTLRKQHKLSVDLSSDAQHAQNDKLVAAYMQAHLAVSADGKALKLHYLGFERDKEAVWCYFDVPGDAPKKVDVQTSILHDFTEKQINIVHVSVYGKRQSQKIDYPNRGASFNF</sequence>
<dbReference type="RefSeq" id="WP_131450255.1">
    <property type="nucleotide sequence ID" value="NZ_SJZI01000050.1"/>
</dbReference>
<evidence type="ECO:0000313" key="2">
    <source>
        <dbReference type="Proteomes" id="UP000295334"/>
    </source>
</evidence>
<evidence type="ECO:0000313" key="1">
    <source>
        <dbReference type="EMBL" id="TCJ12498.1"/>
    </source>
</evidence>
<keyword evidence="2" id="KW-1185">Reference proteome</keyword>
<dbReference type="Proteomes" id="UP000295334">
    <property type="component" value="Unassembled WGS sequence"/>
</dbReference>
<comment type="caution">
    <text evidence="1">The sequence shown here is derived from an EMBL/GenBank/DDBJ whole genome shotgun (WGS) entry which is preliminary data.</text>
</comment>
<dbReference type="EMBL" id="SJZI01000050">
    <property type="protein sequence ID" value="TCJ12498.1"/>
    <property type="molecule type" value="Genomic_DNA"/>
</dbReference>
<dbReference type="AlphaFoldDB" id="A0A4R1B7H7"/>
<protein>
    <submittedName>
        <fullName evidence="1">Uncharacterized protein</fullName>
    </submittedName>
</protein>